<dbReference type="RefSeq" id="WP_340832756.1">
    <property type="nucleotide sequence ID" value="NZ_CP150667.1"/>
</dbReference>
<feature type="transmembrane region" description="Helical" evidence="1">
    <location>
        <begin position="367"/>
        <end position="389"/>
    </location>
</feature>
<evidence type="ECO:0000313" key="2">
    <source>
        <dbReference type="EMBL" id="AUC21342.1"/>
    </source>
</evidence>
<sequence>MKKQLLRKRRKKESLFKYIMSVLHLWLGLLSSIIIFIVCLSGCIYAFKTQIENLIDRDVVYVKSDNNSSKIAIDTILNNFENQFGGATNITVFKENNKSVLVSSFSKDNTGVSAYYNPISGELLGVKNTTSIAFFDFILEVHRFLLAGDVGKFINGVAVLMFIFLLFSGFIIWLPKKINQLKKSLKIKLDAKFHRVNYDLHRVLGFYSILLLFFISVTGLYVSFHWVKNAVIIGLGGDSIVISDTNIALKESLSSSFDVLFDDLSAKENTVLKKESSLQSILLKTDSILKNEGTKVILLAKENTKSINITKMNTDNLLHFYVPDKIEFSIDGSVRKQELFKKLALHEQFKLIAKPLHTGEIMGLPTIIIYFLISLVGCSLPITGFIIWFKKIRKKNV</sequence>
<gene>
    <name evidence="2" type="ORF">BTO15_04120</name>
</gene>
<dbReference type="EMBL" id="CP019336">
    <property type="protein sequence ID" value="AUC21342.1"/>
    <property type="molecule type" value="Genomic_DNA"/>
</dbReference>
<feature type="transmembrane region" description="Helical" evidence="1">
    <location>
        <begin position="153"/>
        <end position="174"/>
    </location>
</feature>
<feature type="transmembrane region" description="Helical" evidence="1">
    <location>
        <begin position="204"/>
        <end position="224"/>
    </location>
</feature>
<keyword evidence="3" id="KW-1185">Reference proteome</keyword>
<organism evidence="2 3">
    <name type="scientific">Polaribacter sejongensis</name>
    <dbReference type="NCBI Taxonomy" id="985043"/>
    <lineage>
        <taxon>Bacteria</taxon>
        <taxon>Pseudomonadati</taxon>
        <taxon>Bacteroidota</taxon>
        <taxon>Flavobacteriia</taxon>
        <taxon>Flavobacteriales</taxon>
        <taxon>Flavobacteriaceae</taxon>
    </lineage>
</organism>
<reference evidence="2 3" key="1">
    <citation type="submission" date="2017-02" db="EMBL/GenBank/DDBJ databases">
        <title>Trade-off between light-utilization and light-protection in marine flavobacteria.</title>
        <authorList>
            <person name="Kumagai Y."/>
            <person name="Yoshizawa S."/>
            <person name="Kogure K."/>
            <person name="Iwasaki W."/>
        </authorList>
    </citation>
    <scope>NUCLEOTIDE SEQUENCE [LARGE SCALE GENOMIC DNA]</scope>
    <source>
        <strain evidence="2 3">KCTC 23670</strain>
    </source>
</reference>
<dbReference type="PANTHER" id="PTHR34219:SF3">
    <property type="entry name" value="BLL7967 PROTEIN"/>
    <property type="match status" value="1"/>
</dbReference>
<feature type="transmembrane region" description="Helical" evidence="1">
    <location>
        <begin position="21"/>
        <end position="47"/>
    </location>
</feature>
<dbReference type="Proteomes" id="UP000232721">
    <property type="component" value="Chromosome"/>
</dbReference>
<accession>A0ABM6PX45</accession>
<dbReference type="InterPro" id="IPR005625">
    <property type="entry name" value="PepSY-ass_TM"/>
</dbReference>
<evidence type="ECO:0000256" key="1">
    <source>
        <dbReference type="SAM" id="Phobius"/>
    </source>
</evidence>
<keyword evidence="1" id="KW-0472">Membrane</keyword>
<evidence type="ECO:0000313" key="3">
    <source>
        <dbReference type="Proteomes" id="UP000232721"/>
    </source>
</evidence>
<keyword evidence="1" id="KW-1133">Transmembrane helix</keyword>
<dbReference type="PANTHER" id="PTHR34219">
    <property type="entry name" value="IRON-REGULATED INNER MEMBRANE PROTEIN-RELATED"/>
    <property type="match status" value="1"/>
</dbReference>
<proteinExistence type="predicted"/>
<keyword evidence="1" id="KW-0812">Transmembrane</keyword>
<name>A0ABM6PX45_9FLAO</name>
<dbReference type="Pfam" id="PF03929">
    <property type="entry name" value="PepSY_TM"/>
    <property type="match status" value="1"/>
</dbReference>
<protein>
    <submittedName>
        <fullName evidence="2">Iron-regulated protein</fullName>
    </submittedName>
</protein>